<keyword evidence="5 7" id="KW-1133">Transmembrane helix</keyword>
<feature type="transmembrane region" description="Helical" evidence="7">
    <location>
        <begin position="238"/>
        <end position="259"/>
    </location>
</feature>
<dbReference type="CDD" id="cd06261">
    <property type="entry name" value="TM_PBP2"/>
    <property type="match status" value="1"/>
</dbReference>
<keyword evidence="3" id="KW-1003">Cell membrane</keyword>
<feature type="transmembrane region" description="Helical" evidence="7">
    <location>
        <begin position="139"/>
        <end position="160"/>
    </location>
</feature>
<evidence type="ECO:0000313" key="10">
    <source>
        <dbReference type="Proteomes" id="UP000570361"/>
    </source>
</evidence>
<accession>A0A7W5B3S8</accession>
<feature type="transmembrane region" description="Helical" evidence="7">
    <location>
        <begin position="12"/>
        <end position="31"/>
    </location>
</feature>
<dbReference type="GO" id="GO:0055085">
    <property type="term" value="P:transmembrane transport"/>
    <property type="evidence" value="ECO:0007669"/>
    <property type="project" value="InterPro"/>
</dbReference>
<dbReference type="AlphaFoldDB" id="A0A7W5B3S8"/>
<feature type="domain" description="ABC transmembrane type-1" evidence="8">
    <location>
        <begin position="71"/>
        <end position="260"/>
    </location>
</feature>
<keyword evidence="2 7" id="KW-0813">Transport</keyword>
<comment type="subcellular location">
    <subcellularLocation>
        <location evidence="1 7">Cell membrane</location>
        <topology evidence="1 7">Multi-pass membrane protein</topology>
    </subcellularLocation>
</comment>
<organism evidence="9 10">
    <name type="scientific">Paenibacillus phyllosphaerae</name>
    <dbReference type="NCBI Taxonomy" id="274593"/>
    <lineage>
        <taxon>Bacteria</taxon>
        <taxon>Bacillati</taxon>
        <taxon>Bacillota</taxon>
        <taxon>Bacilli</taxon>
        <taxon>Bacillales</taxon>
        <taxon>Paenibacillaceae</taxon>
        <taxon>Paenibacillus</taxon>
    </lineage>
</organism>
<evidence type="ECO:0000256" key="6">
    <source>
        <dbReference type="ARBA" id="ARBA00023136"/>
    </source>
</evidence>
<evidence type="ECO:0000259" key="8">
    <source>
        <dbReference type="PROSITE" id="PS50928"/>
    </source>
</evidence>
<gene>
    <name evidence="9" type="ORF">FHS18_005284</name>
</gene>
<dbReference type="SUPFAM" id="SSF161098">
    <property type="entry name" value="MetI-like"/>
    <property type="match status" value="1"/>
</dbReference>
<feature type="transmembrane region" description="Helical" evidence="7">
    <location>
        <begin position="75"/>
        <end position="99"/>
    </location>
</feature>
<dbReference type="EMBL" id="JACHXK010000017">
    <property type="protein sequence ID" value="MBB3113181.1"/>
    <property type="molecule type" value="Genomic_DNA"/>
</dbReference>
<keyword evidence="10" id="KW-1185">Reference proteome</keyword>
<evidence type="ECO:0000256" key="1">
    <source>
        <dbReference type="ARBA" id="ARBA00004651"/>
    </source>
</evidence>
<reference evidence="9 10" key="1">
    <citation type="submission" date="2020-08" db="EMBL/GenBank/DDBJ databases">
        <title>Genomic Encyclopedia of Type Strains, Phase III (KMG-III): the genomes of soil and plant-associated and newly described type strains.</title>
        <authorList>
            <person name="Whitman W."/>
        </authorList>
    </citation>
    <scope>NUCLEOTIDE SEQUENCE [LARGE SCALE GENOMIC DNA]</scope>
    <source>
        <strain evidence="9 10">CECT 5862</strain>
    </source>
</reference>
<keyword evidence="4 7" id="KW-0812">Transmembrane</keyword>
<dbReference type="PROSITE" id="PS50928">
    <property type="entry name" value="ABC_TM1"/>
    <property type="match status" value="1"/>
</dbReference>
<dbReference type="Proteomes" id="UP000570361">
    <property type="component" value="Unassembled WGS sequence"/>
</dbReference>
<name>A0A7W5B3S8_9BACL</name>
<comment type="caution">
    <text evidence="9">The sequence shown here is derived from an EMBL/GenBank/DDBJ whole genome shotgun (WGS) entry which is preliminary data.</text>
</comment>
<evidence type="ECO:0000313" key="9">
    <source>
        <dbReference type="EMBL" id="MBB3113181.1"/>
    </source>
</evidence>
<evidence type="ECO:0000256" key="4">
    <source>
        <dbReference type="ARBA" id="ARBA00022692"/>
    </source>
</evidence>
<keyword evidence="6 7" id="KW-0472">Membrane</keyword>
<proteinExistence type="inferred from homology"/>
<dbReference type="RefSeq" id="WP_183603281.1">
    <property type="nucleotide sequence ID" value="NZ_JACHXK010000017.1"/>
</dbReference>
<dbReference type="PANTHER" id="PTHR43744:SF8">
    <property type="entry name" value="SN-GLYCEROL-3-PHOSPHATE TRANSPORT SYSTEM PERMEASE PROTEIN UGPE"/>
    <property type="match status" value="1"/>
</dbReference>
<dbReference type="Gene3D" id="1.10.3720.10">
    <property type="entry name" value="MetI-like"/>
    <property type="match status" value="1"/>
</dbReference>
<dbReference type="Pfam" id="PF00528">
    <property type="entry name" value="BPD_transp_1"/>
    <property type="match status" value="1"/>
</dbReference>
<feature type="transmembrane region" description="Helical" evidence="7">
    <location>
        <begin position="106"/>
        <end position="127"/>
    </location>
</feature>
<dbReference type="GO" id="GO:0005886">
    <property type="term" value="C:plasma membrane"/>
    <property type="evidence" value="ECO:0007669"/>
    <property type="project" value="UniProtKB-SubCell"/>
</dbReference>
<dbReference type="InterPro" id="IPR035906">
    <property type="entry name" value="MetI-like_sf"/>
</dbReference>
<dbReference type="PANTHER" id="PTHR43744">
    <property type="entry name" value="ABC TRANSPORTER PERMEASE PROTEIN MG189-RELATED-RELATED"/>
    <property type="match status" value="1"/>
</dbReference>
<dbReference type="InterPro" id="IPR000515">
    <property type="entry name" value="MetI-like"/>
</dbReference>
<protein>
    <submittedName>
        <fullName evidence="9">ABC-type glycerol-3-phosphate transport system permease component</fullName>
    </submittedName>
</protein>
<comment type="similarity">
    <text evidence="7">Belongs to the binding-protein-dependent transport system permease family.</text>
</comment>
<evidence type="ECO:0000256" key="2">
    <source>
        <dbReference type="ARBA" id="ARBA00022448"/>
    </source>
</evidence>
<sequence>MTIRHGWSAAFMYIALIVLALVLIYPVYYAFASAVMSPEESSQYPPRMFPSHLDFSAIRSVVDLVPIGAFIRNSFFIAAAITVGQVLTASLAAYAFTFVKMRFRAFWFGLFLSTMMIPWEVTIIPNYMTVKSLGWLDSYPGLIMPFLASAFGVFLLRQFFLQLPKELFEAAVIDGCGHWRYLARIVMPLSRPALASLAVYAFLNAWNMYLWPLLVTSTPEMRTVQIGISMLQFEEFTAWNIVLAGVSLVLLPSLIFLVLGLKQLVQGITAGAVKG</sequence>
<evidence type="ECO:0000256" key="3">
    <source>
        <dbReference type="ARBA" id="ARBA00022475"/>
    </source>
</evidence>
<evidence type="ECO:0000256" key="7">
    <source>
        <dbReference type="RuleBase" id="RU363032"/>
    </source>
</evidence>
<evidence type="ECO:0000256" key="5">
    <source>
        <dbReference type="ARBA" id="ARBA00022989"/>
    </source>
</evidence>